<dbReference type="Gene3D" id="3.30.450.20">
    <property type="entry name" value="PAS domain"/>
    <property type="match status" value="2"/>
</dbReference>
<feature type="domain" description="Histidine kinase/HSP90-like ATPase" evidence="13">
    <location>
        <begin position="495"/>
        <end position="601"/>
    </location>
</feature>
<evidence type="ECO:0000313" key="17">
    <source>
        <dbReference type="Proteomes" id="UP000006620"/>
    </source>
</evidence>
<keyword evidence="8" id="KW-0067">ATP-binding</keyword>
<dbReference type="GO" id="GO:0005886">
    <property type="term" value="C:plasma membrane"/>
    <property type="evidence" value="ECO:0007669"/>
    <property type="project" value="UniProtKB-SubCell"/>
</dbReference>
<organism evidence="16 17">
    <name type="scientific">Paenibacillus mucilaginosus (strain KNP414)</name>
    <dbReference type="NCBI Taxonomy" id="1036673"/>
    <lineage>
        <taxon>Bacteria</taxon>
        <taxon>Bacillati</taxon>
        <taxon>Bacillota</taxon>
        <taxon>Bacilli</taxon>
        <taxon>Bacillales</taxon>
        <taxon>Paenibacillaceae</taxon>
        <taxon>Paenibacillus</taxon>
    </lineage>
</organism>
<keyword evidence="2" id="KW-1003">Cell membrane</keyword>
<dbReference type="InterPro" id="IPR010559">
    <property type="entry name" value="Sig_transdc_His_kin_internal"/>
</dbReference>
<accession>F8FL37</accession>
<dbReference type="InterPro" id="IPR036890">
    <property type="entry name" value="HATPase_C_sf"/>
</dbReference>
<evidence type="ECO:0000259" key="13">
    <source>
        <dbReference type="Pfam" id="PF02518"/>
    </source>
</evidence>
<keyword evidence="3" id="KW-0597">Phosphoprotein</keyword>
<feature type="domain" description="Signal transduction histidine kinase internal region" evidence="15">
    <location>
        <begin position="400"/>
        <end position="479"/>
    </location>
</feature>
<dbReference type="SUPFAM" id="SSF55874">
    <property type="entry name" value="ATPase domain of HSP90 chaperone/DNA topoisomerase II/histidine kinase"/>
    <property type="match status" value="1"/>
</dbReference>
<protein>
    <submittedName>
        <fullName evidence="16">Multi-sensor signal transduction histidine kinase</fullName>
    </submittedName>
</protein>
<evidence type="ECO:0000256" key="9">
    <source>
        <dbReference type="ARBA" id="ARBA00022989"/>
    </source>
</evidence>
<dbReference type="Gene3D" id="3.30.565.10">
    <property type="entry name" value="Histidine kinase-like ATPase, C-terminal domain"/>
    <property type="match status" value="1"/>
</dbReference>
<proteinExistence type="predicted"/>
<dbReference type="InterPro" id="IPR033479">
    <property type="entry name" value="dCache_1"/>
</dbReference>
<dbReference type="EMBL" id="CP002869">
    <property type="protein sequence ID" value="AEI39956.1"/>
    <property type="molecule type" value="Genomic_DNA"/>
</dbReference>
<keyword evidence="7 16" id="KW-0418">Kinase</keyword>
<evidence type="ECO:0000256" key="11">
    <source>
        <dbReference type="ARBA" id="ARBA00023136"/>
    </source>
</evidence>
<evidence type="ECO:0000256" key="7">
    <source>
        <dbReference type="ARBA" id="ARBA00022777"/>
    </source>
</evidence>
<dbReference type="Pfam" id="PF02743">
    <property type="entry name" value="dCache_1"/>
    <property type="match status" value="1"/>
</dbReference>
<dbReference type="PANTHER" id="PTHR34220">
    <property type="entry name" value="SENSOR HISTIDINE KINASE YPDA"/>
    <property type="match status" value="1"/>
</dbReference>
<gene>
    <name evidence="16" type="ordered locus">KNP414_01392</name>
</gene>
<keyword evidence="4" id="KW-0808">Transferase</keyword>
<keyword evidence="6" id="KW-0547">Nucleotide-binding</keyword>
<sequence length="615" mass="68549">MKTKGRIHALLRPLLRRTIIRNVLVSYLGINLLLLFLLGAVSIRDSTDSMTEEITEASYRVMEQAAIGFRFNLEEAKRSLAGFAGHPSVVHMIRAGDRMGMQEKLLHERNISDLAFGVSSFQSLISDILILGRNGYVNNLDGRKSLRWDYPFTEQPWFREAVSSPHAQGFVTLGLHRQNYYVSSLLSKSNTSVLSIALPIRDAGQEPDGAVIANLDLRKINGLFEQSAYGSEEQIFMIDGNRTVIVHKDSGMIGQTLDFPGIDRMDRGESGSFVATVGGQEKLVIFQPTAVEGLRLLSTVPMAEIRGQAGPLRAKLAGILYVCLLLNTLVSVLLTVRLSRPFSRLLHTLDSVGEDSLYVVPKNYKYVELNLIGRKFKELVARIEQLVKLNYSSEIALQEAQWKSLQSQIQPHFLFNTLQLLQTEIVCGSAADSNKIILALSSLLRYSMQRSSDTVTLREELGNVRDYVFILAKKYDNRLSFDCEVGDPALLEAPAIKLILQPIVENAILHGFRENPVDAEIRIRVTPVKRGMLVTVSDNGCGMSRERREWVSRQLGGDASRSGSIGMHNVDRRIKLRYGPGFGLRIRSTPGRGTRIHIVLPGAADVHPEKEEKVS</sequence>
<dbReference type="InterPro" id="IPR003594">
    <property type="entry name" value="HATPase_dom"/>
</dbReference>
<evidence type="ECO:0000256" key="6">
    <source>
        <dbReference type="ARBA" id="ARBA00022741"/>
    </source>
</evidence>
<keyword evidence="5 12" id="KW-0812">Transmembrane</keyword>
<reference evidence="17" key="1">
    <citation type="submission" date="2011-06" db="EMBL/GenBank/DDBJ databases">
        <title>Complete genome sequence of Paenibacillus mucilaginosus KNP414.</title>
        <authorList>
            <person name="Wang J."/>
            <person name="Hu S."/>
            <person name="Hu X."/>
            <person name="Zhang B."/>
            <person name="Dong D."/>
            <person name="Zhang S."/>
            <person name="Zhao K."/>
            <person name="Wu D."/>
        </authorList>
    </citation>
    <scope>NUCLEOTIDE SEQUENCE [LARGE SCALE GENOMIC DNA]</scope>
    <source>
        <strain evidence="17">KNP414</strain>
    </source>
</reference>
<evidence type="ECO:0000256" key="8">
    <source>
        <dbReference type="ARBA" id="ARBA00022840"/>
    </source>
</evidence>
<dbReference type="Pfam" id="PF02518">
    <property type="entry name" value="HATPase_c"/>
    <property type="match status" value="1"/>
</dbReference>
<dbReference type="Pfam" id="PF06580">
    <property type="entry name" value="His_kinase"/>
    <property type="match status" value="1"/>
</dbReference>
<dbReference type="PATRIC" id="fig|1036673.3.peg.1217"/>
<dbReference type="PANTHER" id="PTHR34220:SF11">
    <property type="entry name" value="SENSOR PROTEIN KINASE HPTS"/>
    <property type="match status" value="1"/>
</dbReference>
<comment type="subcellular location">
    <subcellularLocation>
        <location evidence="1">Cell membrane</location>
        <topology evidence="1">Multi-pass membrane protein</topology>
    </subcellularLocation>
</comment>
<dbReference type="AlphaFoldDB" id="F8FL37"/>
<keyword evidence="10" id="KW-0902">Two-component regulatory system</keyword>
<evidence type="ECO:0000256" key="2">
    <source>
        <dbReference type="ARBA" id="ARBA00022475"/>
    </source>
</evidence>
<name>F8FL37_PAEMK</name>
<dbReference type="HOGENOM" id="CLU_020473_6_1_9"/>
<dbReference type="InterPro" id="IPR050640">
    <property type="entry name" value="Bact_2-comp_sensor_kinase"/>
</dbReference>
<evidence type="ECO:0000259" key="14">
    <source>
        <dbReference type="Pfam" id="PF02743"/>
    </source>
</evidence>
<dbReference type="KEGG" id="pms:KNP414_01392"/>
<evidence type="ECO:0000256" key="3">
    <source>
        <dbReference type="ARBA" id="ARBA00022553"/>
    </source>
</evidence>
<evidence type="ECO:0000256" key="12">
    <source>
        <dbReference type="SAM" id="Phobius"/>
    </source>
</evidence>
<keyword evidence="11 12" id="KW-0472">Membrane</keyword>
<dbReference type="Proteomes" id="UP000006620">
    <property type="component" value="Chromosome"/>
</dbReference>
<feature type="transmembrane region" description="Helical" evidence="12">
    <location>
        <begin position="20"/>
        <end position="41"/>
    </location>
</feature>
<dbReference type="RefSeq" id="WP_013915118.1">
    <property type="nucleotide sequence ID" value="NC_015690.1"/>
</dbReference>
<dbReference type="CDD" id="cd12912">
    <property type="entry name" value="PDC2_MCP_like"/>
    <property type="match status" value="1"/>
</dbReference>
<evidence type="ECO:0000256" key="5">
    <source>
        <dbReference type="ARBA" id="ARBA00022692"/>
    </source>
</evidence>
<feature type="domain" description="Cache" evidence="14">
    <location>
        <begin position="50"/>
        <end position="294"/>
    </location>
</feature>
<dbReference type="CDD" id="cd18773">
    <property type="entry name" value="PDC1_HK_sensor"/>
    <property type="match status" value="1"/>
</dbReference>
<dbReference type="GO" id="GO:0005524">
    <property type="term" value="F:ATP binding"/>
    <property type="evidence" value="ECO:0007669"/>
    <property type="project" value="UniProtKB-KW"/>
</dbReference>
<evidence type="ECO:0000256" key="1">
    <source>
        <dbReference type="ARBA" id="ARBA00004651"/>
    </source>
</evidence>
<evidence type="ECO:0000313" key="16">
    <source>
        <dbReference type="EMBL" id="AEI39956.1"/>
    </source>
</evidence>
<evidence type="ECO:0000259" key="15">
    <source>
        <dbReference type="Pfam" id="PF06580"/>
    </source>
</evidence>
<reference evidence="16 17" key="2">
    <citation type="journal article" date="2013" name="Genome Announc.">
        <title>Genome Sequence of Growth-Improving Paenibacillus mucilaginosus Strain KNP414.</title>
        <authorList>
            <person name="Lu J.J."/>
            <person name="Wang J.F."/>
            <person name="Hu X.F."/>
        </authorList>
    </citation>
    <scope>NUCLEOTIDE SEQUENCE [LARGE SCALE GENOMIC DNA]</scope>
    <source>
        <strain evidence="16 17">KNP414</strain>
    </source>
</reference>
<evidence type="ECO:0000256" key="4">
    <source>
        <dbReference type="ARBA" id="ARBA00022679"/>
    </source>
</evidence>
<dbReference type="GO" id="GO:0000155">
    <property type="term" value="F:phosphorelay sensor kinase activity"/>
    <property type="evidence" value="ECO:0007669"/>
    <property type="project" value="InterPro"/>
</dbReference>
<evidence type="ECO:0000256" key="10">
    <source>
        <dbReference type="ARBA" id="ARBA00023012"/>
    </source>
</evidence>
<keyword evidence="9 12" id="KW-1133">Transmembrane helix</keyword>